<dbReference type="OrthoDB" id="427452at2759"/>
<dbReference type="EMBL" id="AJ299440">
    <property type="protein sequence ID" value="CAC17123.1"/>
    <property type="molecule type" value="Genomic_DNA"/>
</dbReference>
<reference evidence="1" key="1">
    <citation type="journal article" date="2001" name="Anim. Genet.">
        <title>Physical and linkage mapping of the canine phosphate carrier (SLC25A3) and apoptotic activating factor 1 (APAF1) genes to canine chromosome 15.</title>
        <authorList>
            <person name="Debenham S."/>
            <person name="Ricketts P."/>
            <person name="Holmes N.G."/>
            <person name="Thomas R."/>
            <person name="Breen M."/>
            <person name="Binns M."/>
        </authorList>
    </citation>
    <scope>NUCLEOTIDE SEQUENCE</scope>
</reference>
<gene>
    <name evidence="1" type="primary">SLC25A3</name>
</gene>
<name>Q9GL22_CANLF</name>
<organism evidence="1">
    <name type="scientific">Canis lupus familiaris</name>
    <name type="common">Dog</name>
    <name type="synonym">Canis familiaris</name>
    <dbReference type="NCBI Taxonomy" id="9615"/>
    <lineage>
        <taxon>Eukaryota</taxon>
        <taxon>Metazoa</taxon>
        <taxon>Chordata</taxon>
        <taxon>Craniata</taxon>
        <taxon>Vertebrata</taxon>
        <taxon>Euteleostomi</taxon>
        <taxon>Mammalia</taxon>
        <taxon>Eutheria</taxon>
        <taxon>Laurasiatheria</taxon>
        <taxon>Carnivora</taxon>
        <taxon>Caniformia</taxon>
        <taxon>Canidae</taxon>
        <taxon>Canis</taxon>
    </lineage>
</organism>
<sequence length="53" mass="5972">SCGTTHTALVPLDLVKCRMQEYSCEYGSMKFYALCGFGWGLKLWSDTHCCRSS</sequence>
<evidence type="ECO:0000313" key="1">
    <source>
        <dbReference type="EMBL" id="CAC17123.1"/>
    </source>
</evidence>
<proteinExistence type="predicted"/>
<accession>Q9GL22</accession>
<dbReference type="AlphaFoldDB" id="Q9GL22"/>
<feature type="non-terminal residue" evidence="1">
    <location>
        <position position="53"/>
    </location>
</feature>
<feature type="non-terminal residue" evidence="1">
    <location>
        <position position="1"/>
    </location>
</feature>
<protein>
    <submittedName>
        <fullName evidence="1">Phosphate carrier</fullName>
    </submittedName>
</protein>